<gene>
    <name evidence="2" type="ORF">UABAM_00606</name>
</gene>
<accession>A0A5S9F1N8</accession>
<keyword evidence="1" id="KW-1133">Transmembrane helix</keyword>
<dbReference type="KEGG" id="uam:UABAM_00606"/>
<dbReference type="Proteomes" id="UP000326354">
    <property type="component" value="Chromosome"/>
</dbReference>
<organism evidence="2 3">
    <name type="scientific">Uabimicrobium amorphum</name>
    <dbReference type="NCBI Taxonomy" id="2596890"/>
    <lineage>
        <taxon>Bacteria</taxon>
        <taxon>Pseudomonadati</taxon>
        <taxon>Planctomycetota</taxon>
        <taxon>Candidatus Uabimicrobiia</taxon>
        <taxon>Candidatus Uabimicrobiales</taxon>
        <taxon>Candidatus Uabimicrobiaceae</taxon>
        <taxon>Candidatus Uabimicrobium</taxon>
    </lineage>
</organism>
<keyword evidence="1" id="KW-0812">Transmembrane</keyword>
<evidence type="ECO:0008006" key="4">
    <source>
        <dbReference type="Google" id="ProtNLM"/>
    </source>
</evidence>
<keyword evidence="1" id="KW-0472">Membrane</keyword>
<feature type="transmembrane region" description="Helical" evidence="1">
    <location>
        <begin position="7"/>
        <end position="26"/>
    </location>
</feature>
<dbReference type="InterPro" id="IPR032820">
    <property type="entry name" value="ATPase_put"/>
</dbReference>
<sequence length="63" mass="7284">MRDYIQYSHVGILFIAIFLLFVYGGIQLDKKTNLQPLFTILGVLLGFVMACYKLIKETEVKKK</sequence>
<evidence type="ECO:0000313" key="3">
    <source>
        <dbReference type="Proteomes" id="UP000326354"/>
    </source>
</evidence>
<evidence type="ECO:0000256" key="1">
    <source>
        <dbReference type="SAM" id="Phobius"/>
    </source>
</evidence>
<keyword evidence="3" id="KW-1185">Reference proteome</keyword>
<feature type="transmembrane region" description="Helical" evidence="1">
    <location>
        <begin position="38"/>
        <end position="55"/>
    </location>
</feature>
<proteinExistence type="predicted"/>
<dbReference type="Pfam" id="PF09527">
    <property type="entry name" value="ATPase_gene1"/>
    <property type="match status" value="1"/>
</dbReference>
<reference evidence="2 3" key="1">
    <citation type="submission" date="2019-08" db="EMBL/GenBank/DDBJ databases">
        <title>Complete genome sequence of Candidatus Uab amorphum.</title>
        <authorList>
            <person name="Shiratori T."/>
            <person name="Suzuki S."/>
            <person name="Kakizawa Y."/>
            <person name="Ishida K."/>
        </authorList>
    </citation>
    <scope>NUCLEOTIDE SEQUENCE [LARGE SCALE GENOMIC DNA]</scope>
    <source>
        <strain evidence="2 3">SRT547</strain>
    </source>
</reference>
<evidence type="ECO:0000313" key="2">
    <source>
        <dbReference type="EMBL" id="BBM82263.1"/>
    </source>
</evidence>
<name>A0A5S9F1N8_UABAM</name>
<dbReference type="RefSeq" id="WP_151966514.1">
    <property type="nucleotide sequence ID" value="NZ_AP019860.1"/>
</dbReference>
<protein>
    <recommendedName>
        <fullName evidence="4">AtpZ/AtpI family protein</fullName>
    </recommendedName>
</protein>
<dbReference type="AlphaFoldDB" id="A0A5S9F1N8"/>
<dbReference type="EMBL" id="AP019860">
    <property type="protein sequence ID" value="BBM82263.1"/>
    <property type="molecule type" value="Genomic_DNA"/>
</dbReference>